<dbReference type="Gene3D" id="1.10.10.2840">
    <property type="entry name" value="PucR C-terminal helix-turn-helix domain"/>
    <property type="match status" value="1"/>
</dbReference>
<dbReference type="Pfam" id="PF13556">
    <property type="entry name" value="HTH_30"/>
    <property type="match status" value="1"/>
</dbReference>
<feature type="domain" description="GAF" evidence="2">
    <location>
        <begin position="80"/>
        <end position="231"/>
    </location>
</feature>
<accession>A0A2T0SBY7</accession>
<evidence type="ECO:0000259" key="2">
    <source>
        <dbReference type="SMART" id="SM00065"/>
    </source>
</evidence>
<reference evidence="3 4" key="1">
    <citation type="submission" date="2018-03" db="EMBL/GenBank/DDBJ databases">
        <title>Genomic Encyclopedia of Archaeal and Bacterial Type Strains, Phase II (KMG-II): from individual species to whole genera.</title>
        <authorList>
            <person name="Goeker M."/>
        </authorList>
    </citation>
    <scope>NUCLEOTIDE SEQUENCE [LARGE SCALE GENOMIC DNA]</scope>
    <source>
        <strain evidence="3 4">DSM 44720</strain>
    </source>
</reference>
<dbReference type="InterPro" id="IPR003018">
    <property type="entry name" value="GAF"/>
</dbReference>
<dbReference type="AlphaFoldDB" id="A0A2T0SBY7"/>
<evidence type="ECO:0000256" key="1">
    <source>
        <dbReference type="ARBA" id="ARBA00006754"/>
    </source>
</evidence>
<keyword evidence="4" id="KW-1185">Reference proteome</keyword>
<dbReference type="Proteomes" id="UP000239494">
    <property type="component" value="Unassembled WGS sequence"/>
</dbReference>
<evidence type="ECO:0000313" key="4">
    <source>
        <dbReference type="Proteomes" id="UP000239494"/>
    </source>
</evidence>
<dbReference type="SMART" id="SM00065">
    <property type="entry name" value="GAF"/>
    <property type="match status" value="1"/>
</dbReference>
<dbReference type="PANTHER" id="PTHR33744">
    <property type="entry name" value="CARBOHYDRATE DIACID REGULATOR"/>
    <property type="match status" value="1"/>
</dbReference>
<dbReference type="InterPro" id="IPR042070">
    <property type="entry name" value="PucR_C-HTH_sf"/>
</dbReference>
<dbReference type="InterPro" id="IPR025736">
    <property type="entry name" value="PucR_C-HTH_dom"/>
</dbReference>
<comment type="similarity">
    <text evidence="1">Belongs to the CdaR family.</text>
</comment>
<evidence type="ECO:0000313" key="3">
    <source>
        <dbReference type="EMBL" id="PRY30940.1"/>
    </source>
</evidence>
<dbReference type="InterPro" id="IPR029016">
    <property type="entry name" value="GAF-like_dom_sf"/>
</dbReference>
<dbReference type="EMBL" id="PVTF01000023">
    <property type="protein sequence ID" value="PRY30940.1"/>
    <property type="molecule type" value="Genomic_DNA"/>
</dbReference>
<dbReference type="Pfam" id="PF01590">
    <property type="entry name" value="GAF"/>
    <property type="match status" value="1"/>
</dbReference>
<dbReference type="RefSeq" id="WP_106196620.1">
    <property type="nucleotide sequence ID" value="NZ_PVTF01000023.1"/>
</dbReference>
<dbReference type="Gene3D" id="3.30.450.40">
    <property type="match status" value="1"/>
</dbReference>
<organism evidence="3 4">
    <name type="scientific">Umezawaea tangerina</name>
    <dbReference type="NCBI Taxonomy" id="84725"/>
    <lineage>
        <taxon>Bacteria</taxon>
        <taxon>Bacillati</taxon>
        <taxon>Actinomycetota</taxon>
        <taxon>Actinomycetes</taxon>
        <taxon>Pseudonocardiales</taxon>
        <taxon>Pseudonocardiaceae</taxon>
        <taxon>Umezawaea</taxon>
    </lineage>
</organism>
<dbReference type="InterPro" id="IPR041522">
    <property type="entry name" value="CdaR_GGDEF"/>
</dbReference>
<protein>
    <submittedName>
        <fullName evidence="3">Sugar diacid utilization regulator</fullName>
    </submittedName>
</protein>
<dbReference type="InterPro" id="IPR051448">
    <property type="entry name" value="CdaR-like_regulators"/>
</dbReference>
<sequence>MTDPVERLLELLAQDAGSERLAQVLPAARAAGAAGADLDRVERATEWALRIRRTLTEHRRREAELEALFDTASDLAGARDPDAVLKSIVRRARLLLGTDVAYLSMNEPSAHGTSMRVTDGSVSALFQEVRLGMGEGLGGLVAQTARPYATADYFADLRFDHTTPIDTAVKDEGLVAILGVPLTLGSRVIGVLYAANRTTRQFPPDEVALLSSLADHAAIALDTAHLLEETRVALRERNEANEVIRANSEAMRRAEEAHDRLADLVLRGADVPEVAAAVAKVLGGAIAVHDSDLGELARIGATKGTPARSAVNSSRATGRAVAQDGTWVCAVLAGRELLGSITLAGRPDLTDADRRLFERASVVTALLLLLRRSVAEAENKVRGELIADLLTAPDRDPAGLTARARRIGVELGVPHVVLVADGASAPRERLLAAAAHLASVGRGLAGAHGEHVVLLLPGTDAASAAADTARVLGKAVGAPVTVGAGGPAAGPDQVVQAHAEAARCLSALLVLDRCGQGGTPADLGFVGVLLGERADVAGYVRTTLGPLLDYDASRGTELVRTLSAYFACGANLSRAKDELHVHVNTVVQRLDRVATLLGDDWVSPERVLEVQLALRLLRLVG</sequence>
<comment type="caution">
    <text evidence="3">The sequence shown here is derived from an EMBL/GenBank/DDBJ whole genome shotgun (WGS) entry which is preliminary data.</text>
</comment>
<name>A0A2T0SBY7_9PSEU</name>
<dbReference type="PANTHER" id="PTHR33744:SF1">
    <property type="entry name" value="DNA-BINDING TRANSCRIPTIONAL ACTIVATOR ADER"/>
    <property type="match status" value="1"/>
</dbReference>
<dbReference type="Pfam" id="PF17853">
    <property type="entry name" value="GGDEF_2"/>
    <property type="match status" value="1"/>
</dbReference>
<dbReference type="OrthoDB" id="8026818at2"/>
<proteinExistence type="inferred from homology"/>
<gene>
    <name evidence="3" type="ORF">CLV43_12342</name>
</gene>
<dbReference type="SUPFAM" id="SSF55781">
    <property type="entry name" value="GAF domain-like"/>
    <property type="match status" value="1"/>
</dbReference>